<proteinExistence type="predicted"/>
<reference evidence="2 3" key="1">
    <citation type="submission" date="2019-01" db="EMBL/GenBank/DDBJ databases">
        <authorList>
            <person name="Chen W.-M."/>
        </authorList>
    </citation>
    <scope>NUCLEOTIDE SEQUENCE [LARGE SCALE GENOMIC DNA]</scope>
    <source>
        <strain evidence="2 3">FSY-15</strain>
    </source>
</reference>
<dbReference type="Proteomes" id="UP000282832">
    <property type="component" value="Unassembled WGS sequence"/>
</dbReference>
<dbReference type="GO" id="GO:0006629">
    <property type="term" value="P:lipid metabolic process"/>
    <property type="evidence" value="ECO:0007669"/>
    <property type="project" value="InterPro"/>
</dbReference>
<keyword evidence="3" id="KW-1185">Reference proteome</keyword>
<dbReference type="EMBL" id="SACY01000004">
    <property type="protein sequence ID" value="RVU24261.1"/>
    <property type="molecule type" value="Genomic_DNA"/>
</dbReference>
<evidence type="ECO:0000259" key="1">
    <source>
        <dbReference type="PROSITE" id="PS51704"/>
    </source>
</evidence>
<accession>A0A437PPS2</accession>
<dbReference type="SUPFAM" id="SSF51695">
    <property type="entry name" value="PLC-like phosphodiesterases"/>
    <property type="match status" value="1"/>
</dbReference>
<gene>
    <name evidence="2" type="ORF">EOJ36_09795</name>
</gene>
<dbReference type="PANTHER" id="PTHR46211">
    <property type="entry name" value="GLYCEROPHOSPHORYL DIESTER PHOSPHODIESTERASE"/>
    <property type="match status" value="1"/>
</dbReference>
<dbReference type="PANTHER" id="PTHR46211:SF14">
    <property type="entry name" value="GLYCEROPHOSPHODIESTER PHOSPHODIESTERASE"/>
    <property type="match status" value="1"/>
</dbReference>
<evidence type="ECO:0000313" key="2">
    <source>
        <dbReference type="EMBL" id="RVU24261.1"/>
    </source>
</evidence>
<dbReference type="Pfam" id="PF03009">
    <property type="entry name" value="GDPD"/>
    <property type="match status" value="1"/>
</dbReference>
<dbReference type="Gene3D" id="3.20.20.190">
    <property type="entry name" value="Phosphatidylinositol (PI) phosphodiesterase"/>
    <property type="match status" value="1"/>
</dbReference>
<organism evidence="2 3">
    <name type="scientific">Sandaracinomonas limnophila</name>
    <dbReference type="NCBI Taxonomy" id="1862386"/>
    <lineage>
        <taxon>Bacteria</taxon>
        <taxon>Pseudomonadati</taxon>
        <taxon>Bacteroidota</taxon>
        <taxon>Cytophagia</taxon>
        <taxon>Cytophagales</taxon>
        <taxon>Flectobacillaceae</taxon>
        <taxon>Sandaracinomonas</taxon>
    </lineage>
</organism>
<feature type="domain" description="GP-PDE" evidence="1">
    <location>
        <begin position="6"/>
        <end position="278"/>
    </location>
</feature>
<comment type="caution">
    <text evidence="2">The sequence shown here is derived from an EMBL/GenBank/DDBJ whole genome shotgun (WGS) entry which is preliminary data.</text>
</comment>
<evidence type="ECO:0000313" key="3">
    <source>
        <dbReference type="Proteomes" id="UP000282832"/>
    </source>
</evidence>
<dbReference type="AlphaFoldDB" id="A0A437PPS2"/>
<dbReference type="InterPro" id="IPR017946">
    <property type="entry name" value="PLC-like_Pdiesterase_TIM-brl"/>
</dbReference>
<sequence>MQAQIPFFQGHRGSRGLFPENTVPAFQKALELGMVLEMDVCISKDQQVVVSHEPYMNALYCVHPDGQKVKKEEEKSLNLYQMDYAQIKSFDTGINGNPLFPQQAHISTYKPLLSEVLEMAETYRKKTGKAVYYNIEIKSDSAEYGISQPQKAEQFCDLVYQVIQSKTDLKYVTLQSFDFKILKTWHKKTVKGKFNPCLLSALVSRKTPDKVIMDLGFIPQIYSPDYRSLTDFELKNCHHLGMKALPWTVNDVKVMEELIRMGVDGIITDYPNLASNLKP</sequence>
<name>A0A437PPS2_9BACT</name>
<dbReference type="PROSITE" id="PS51704">
    <property type="entry name" value="GP_PDE"/>
    <property type="match status" value="1"/>
</dbReference>
<dbReference type="InterPro" id="IPR030395">
    <property type="entry name" value="GP_PDE_dom"/>
</dbReference>
<dbReference type="GO" id="GO:0008081">
    <property type="term" value="F:phosphoric diester hydrolase activity"/>
    <property type="evidence" value="ECO:0007669"/>
    <property type="project" value="InterPro"/>
</dbReference>
<dbReference type="OrthoDB" id="384721at2"/>
<protein>
    <submittedName>
        <fullName evidence="2">Glycerophosphodiester phosphodiesterase</fullName>
    </submittedName>
</protein>